<dbReference type="AlphaFoldDB" id="A0A5B7EZP3"/>
<evidence type="ECO:0000313" key="3">
    <source>
        <dbReference type="EMBL" id="MPC38945.1"/>
    </source>
</evidence>
<sequence>MRGIPLAVIFSLIFPGKYAGINVQNTRALDMSSEYSSAPTRNPGDYDYLAEPAPGGGQRHPEWRVSVGTAPPEGYRCHALLQPNIPSPTLTTRLEGPVTHAPPAH</sequence>
<comment type="caution">
    <text evidence="3">The sequence shown here is derived from an EMBL/GenBank/DDBJ whole genome shotgun (WGS) entry which is preliminary data.</text>
</comment>
<dbReference type="EMBL" id="VSRR010004216">
    <property type="protein sequence ID" value="MPC38945.1"/>
    <property type="molecule type" value="Genomic_DNA"/>
</dbReference>
<feature type="chain" id="PRO_5022743101" evidence="2">
    <location>
        <begin position="20"/>
        <end position="105"/>
    </location>
</feature>
<gene>
    <name evidence="3" type="ORF">E2C01_032463</name>
</gene>
<dbReference type="Proteomes" id="UP000324222">
    <property type="component" value="Unassembled WGS sequence"/>
</dbReference>
<organism evidence="3 4">
    <name type="scientific">Portunus trituberculatus</name>
    <name type="common">Swimming crab</name>
    <name type="synonym">Neptunus trituberculatus</name>
    <dbReference type="NCBI Taxonomy" id="210409"/>
    <lineage>
        <taxon>Eukaryota</taxon>
        <taxon>Metazoa</taxon>
        <taxon>Ecdysozoa</taxon>
        <taxon>Arthropoda</taxon>
        <taxon>Crustacea</taxon>
        <taxon>Multicrustacea</taxon>
        <taxon>Malacostraca</taxon>
        <taxon>Eumalacostraca</taxon>
        <taxon>Eucarida</taxon>
        <taxon>Decapoda</taxon>
        <taxon>Pleocyemata</taxon>
        <taxon>Brachyura</taxon>
        <taxon>Eubrachyura</taxon>
        <taxon>Portunoidea</taxon>
        <taxon>Portunidae</taxon>
        <taxon>Portuninae</taxon>
        <taxon>Portunus</taxon>
    </lineage>
</organism>
<keyword evidence="2" id="KW-0732">Signal</keyword>
<feature type="signal peptide" evidence="2">
    <location>
        <begin position="1"/>
        <end position="19"/>
    </location>
</feature>
<protein>
    <submittedName>
        <fullName evidence="3">Uncharacterized protein</fullName>
    </submittedName>
</protein>
<proteinExistence type="predicted"/>
<keyword evidence="4" id="KW-1185">Reference proteome</keyword>
<reference evidence="3 4" key="1">
    <citation type="submission" date="2019-05" db="EMBL/GenBank/DDBJ databases">
        <title>Another draft genome of Portunus trituberculatus and its Hox gene families provides insights of decapod evolution.</title>
        <authorList>
            <person name="Jeong J.-H."/>
            <person name="Song I."/>
            <person name="Kim S."/>
            <person name="Choi T."/>
            <person name="Kim D."/>
            <person name="Ryu S."/>
            <person name="Kim W."/>
        </authorList>
    </citation>
    <scope>NUCLEOTIDE SEQUENCE [LARGE SCALE GENOMIC DNA]</scope>
    <source>
        <tissue evidence="3">Muscle</tissue>
    </source>
</reference>
<name>A0A5B7EZP3_PORTR</name>
<feature type="region of interest" description="Disordered" evidence="1">
    <location>
        <begin position="86"/>
        <end position="105"/>
    </location>
</feature>
<accession>A0A5B7EZP3</accession>
<evidence type="ECO:0000256" key="1">
    <source>
        <dbReference type="SAM" id="MobiDB-lite"/>
    </source>
</evidence>
<feature type="region of interest" description="Disordered" evidence="1">
    <location>
        <begin position="34"/>
        <end position="68"/>
    </location>
</feature>
<evidence type="ECO:0000313" key="4">
    <source>
        <dbReference type="Proteomes" id="UP000324222"/>
    </source>
</evidence>
<evidence type="ECO:0000256" key="2">
    <source>
        <dbReference type="SAM" id="SignalP"/>
    </source>
</evidence>